<evidence type="ECO:0000256" key="5">
    <source>
        <dbReference type="HAMAP-Rule" id="MF_00563"/>
    </source>
</evidence>
<feature type="binding site" evidence="5 6">
    <location>
        <position position="149"/>
    </location>
    <ligand>
        <name>substrate</name>
    </ligand>
</feature>
<comment type="similarity">
    <text evidence="1 5 9">Belongs to the adenosylhomocysteinase family.</text>
</comment>
<dbReference type="GO" id="GO:0004013">
    <property type="term" value="F:adenosylhomocysteinase activity"/>
    <property type="evidence" value="ECO:0007669"/>
    <property type="project" value="UniProtKB-UniRule"/>
</dbReference>
<comment type="function">
    <text evidence="5">May play a key role in the regulation of the intracellular concentration of adenosylhomocysteine.</text>
</comment>
<dbReference type="GO" id="GO:0071269">
    <property type="term" value="P:L-homocysteine biosynthetic process"/>
    <property type="evidence" value="ECO:0007669"/>
    <property type="project" value="UniProtKB-UniRule"/>
</dbReference>
<evidence type="ECO:0000256" key="9">
    <source>
        <dbReference type="RuleBase" id="RU004166"/>
    </source>
</evidence>
<dbReference type="PROSITE" id="PS00739">
    <property type="entry name" value="ADOHCYASE_2"/>
    <property type="match status" value="1"/>
</dbReference>
<dbReference type="GO" id="GO:0006730">
    <property type="term" value="P:one-carbon metabolic process"/>
    <property type="evidence" value="ECO:0007669"/>
    <property type="project" value="UniProtKB-UniRule"/>
</dbReference>
<comment type="catalytic activity">
    <reaction evidence="5 8">
        <text>S-adenosyl-L-homocysteine + H2O = L-homocysteine + adenosine</text>
        <dbReference type="Rhea" id="RHEA:21708"/>
        <dbReference type="ChEBI" id="CHEBI:15377"/>
        <dbReference type="ChEBI" id="CHEBI:16335"/>
        <dbReference type="ChEBI" id="CHEBI:57856"/>
        <dbReference type="ChEBI" id="CHEBI:58199"/>
        <dbReference type="EC" id="3.13.2.1"/>
    </reaction>
</comment>
<feature type="binding site" evidence="5 7">
    <location>
        <begin position="358"/>
        <end position="360"/>
    </location>
    <ligand>
        <name>NAD(+)</name>
        <dbReference type="ChEBI" id="CHEBI:57540"/>
    </ligand>
</feature>
<feature type="binding site" evidence="7">
    <location>
        <begin position="281"/>
        <end position="286"/>
    </location>
    <ligand>
        <name>NAD(+)</name>
        <dbReference type="ChEBI" id="CHEBI:57540"/>
    </ligand>
</feature>
<dbReference type="SMART" id="SM00997">
    <property type="entry name" value="AdoHcyase_NAD"/>
    <property type="match status" value="1"/>
</dbReference>
<feature type="binding site" evidence="5 7">
    <location>
        <position position="302"/>
    </location>
    <ligand>
        <name>NAD(+)</name>
        <dbReference type="ChEBI" id="CHEBI:57540"/>
    </ligand>
</feature>
<feature type="binding site" evidence="5 6">
    <location>
        <position position="245"/>
    </location>
    <ligand>
        <name>substrate</name>
    </ligand>
</feature>
<dbReference type="Pfam" id="PF05221">
    <property type="entry name" value="AdoHcyase"/>
    <property type="match status" value="1"/>
</dbReference>
<comment type="subcellular location">
    <subcellularLocation>
        <location evidence="5">Cytoplasm</location>
    </subcellularLocation>
</comment>
<feature type="binding site" evidence="5">
    <location>
        <position position="337"/>
    </location>
    <ligand>
        <name>NAD(+)</name>
        <dbReference type="ChEBI" id="CHEBI:57540"/>
    </ligand>
</feature>
<dbReference type="UniPathway" id="UPA00314">
    <property type="reaction ID" value="UER00076"/>
</dbReference>
<dbReference type="Gene3D" id="3.40.50.1480">
    <property type="entry name" value="Adenosylhomocysteinase-like"/>
    <property type="match status" value="1"/>
</dbReference>
<keyword evidence="12" id="KW-1185">Reference proteome</keyword>
<dbReference type="FunFam" id="3.40.50.720:FF:000004">
    <property type="entry name" value="Adenosylhomocysteinase"/>
    <property type="match status" value="1"/>
</dbReference>
<comment type="cofactor">
    <cofactor evidence="5 7 8">
        <name>NAD(+)</name>
        <dbReference type="ChEBI" id="CHEBI:57540"/>
    </cofactor>
    <text evidence="5 7 8">Binds 1 NAD(+) per subunit.</text>
</comment>
<reference evidence="11 12" key="1">
    <citation type="submission" date="2018-11" db="EMBL/GenBank/DDBJ databases">
        <title>Complete genome sequencing of the Actinobacteria Serinibacter sp. K3-2.</title>
        <authorList>
            <person name="Rakitin A.L."/>
            <person name="Beletsky A.V."/>
            <person name="Mardanov A.V."/>
            <person name="Ravin N.V."/>
            <person name="Gromova A.S."/>
            <person name="Filippova S.N."/>
            <person name="Gal'Chenko V.F."/>
        </authorList>
    </citation>
    <scope>NUCLEOTIDE SEQUENCE [LARGE SCALE GENOMIC DNA]</scope>
    <source>
        <strain evidence="11 12">K3-2</strain>
    </source>
</reference>
<dbReference type="GO" id="GO:0005829">
    <property type="term" value="C:cytosol"/>
    <property type="evidence" value="ECO:0007669"/>
    <property type="project" value="TreeGrafter"/>
</dbReference>
<comment type="pathway">
    <text evidence="5 8">Amino-acid biosynthesis; L-homocysteine biosynthesis; L-homocysteine from S-adenosyl-L-homocysteine: step 1/1.</text>
</comment>
<dbReference type="PROSITE" id="PS00738">
    <property type="entry name" value="ADOHCYASE_1"/>
    <property type="match status" value="1"/>
</dbReference>
<dbReference type="PIRSF" id="PIRSF001109">
    <property type="entry name" value="Ad_hcy_hydrolase"/>
    <property type="match status" value="1"/>
</dbReference>
<feature type="binding site" evidence="5 6">
    <location>
        <position position="57"/>
    </location>
    <ligand>
        <name>substrate</name>
    </ligand>
</feature>
<dbReference type="InterPro" id="IPR015878">
    <property type="entry name" value="Ado_hCys_hydrolase_NAD-bd"/>
</dbReference>
<dbReference type="InterPro" id="IPR042172">
    <property type="entry name" value="Adenosylhomocyst_ase-like_sf"/>
</dbReference>
<feature type="binding site" evidence="5 6">
    <location>
        <position position="249"/>
    </location>
    <ligand>
        <name>substrate</name>
    </ligand>
</feature>
<dbReference type="OrthoDB" id="9802717at2"/>
<dbReference type="PANTHER" id="PTHR23420:SF0">
    <property type="entry name" value="ADENOSYLHOMOCYSTEINASE"/>
    <property type="match status" value="1"/>
</dbReference>
<dbReference type="EMBL" id="RHPJ01000004">
    <property type="protein sequence ID" value="TGO04060.1"/>
    <property type="molecule type" value="Genomic_DNA"/>
</dbReference>
<evidence type="ECO:0000256" key="6">
    <source>
        <dbReference type="PIRSR" id="PIRSR001109-1"/>
    </source>
</evidence>
<gene>
    <name evidence="5" type="primary">ahcY</name>
    <name evidence="11" type="ORF">SERN_2651</name>
</gene>
<comment type="caution">
    <text evidence="11">The sequence shown here is derived from an EMBL/GenBank/DDBJ whole genome shotgun (WGS) entry which is preliminary data.</text>
</comment>
<protein>
    <recommendedName>
        <fullName evidence="5">Adenosylhomocysteinase</fullName>
        <ecNumber evidence="5">3.13.2.1</ecNumber>
    </recommendedName>
    <alternativeName>
        <fullName evidence="5">S-adenosyl-L-homocysteine hydrolase</fullName>
        <shortName evidence="5">AdoHcyase</shortName>
    </alternativeName>
</protein>
<evidence type="ECO:0000256" key="8">
    <source>
        <dbReference type="RuleBase" id="RU000548"/>
    </source>
</evidence>
<dbReference type="Pfam" id="PF00670">
    <property type="entry name" value="AdoHcyase_NAD"/>
    <property type="match status" value="1"/>
</dbReference>
<dbReference type="InterPro" id="IPR036291">
    <property type="entry name" value="NAD(P)-bd_dom_sf"/>
</dbReference>
<dbReference type="GO" id="GO:0033353">
    <property type="term" value="P:S-adenosylmethionine cycle"/>
    <property type="evidence" value="ECO:0007669"/>
    <property type="project" value="TreeGrafter"/>
</dbReference>
<dbReference type="Gene3D" id="3.40.50.720">
    <property type="entry name" value="NAD(P)-binding Rossmann-like Domain"/>
    <property type="match status" value="1"/>
</dbReference>
<evidence type="ECO:0000256" key="2">
    <source>
        <dbReference type="ARBA" id="ARBA00022563"/>
    </source>
</evidence>
<evidence type="ECO:0000256" key="7">
    <source>
        <dbReference type="PIRSR" id="PIRSR001109-2"/>
    </source>
</evidence>
<dbReference type="NCBIfam" id="TIGR00936">
    <property type="entry name" value="ahcY"/>
    <property type="match status" value="1"/>
</dbReference>
<feature type="binding site" evidence="7">
    <location>
        <position position="423"/>
    </location>
    <ligand>
        <name>NAD(+)</name>
        <dbReference type="ChEBI" id="CHEBI:57540"/>
    </ligand>
</feature>
<name>A0A4Z1DYF5_9MICO</name>
<evidence type="ECO:0000256" key="4">
    <source>
        <dbReference type="ARBA" id="ARBA00023027"/>
    </source>
</evidence>
<keyword evidence="5" id="KW-0963">Cytoplasm</keyword>
<accession>A0A4Z1DYF5</accession>
<dbReference type="HAMAP" id="MF_00563">
    <property type="entry name" value="AdoHcyase"/>
    <property type="match status" value="1"/>
</dbReference>
<dbReference type="PANTHER" id="PTHR23420">
    <property type="entry name" value="ADENOSYLHOMOCYSTEINASE"/>
    <property type="match status" value="1"/>
</dbReference>
<keyword evidence="2 5" id="KW-0554">One-carbon metabolism</keyword>
<dbReference type="RefSeq" id="WP_135850668.1">
    <property type="nucleotide sequence ID" value="NZ_RHPJ01000004.1"/>
</dbReference>
<dbReference type="AlphaFoldDB" id="A0A4Z1DYF5"/>
<sequence length="508" mass="54814">MTFPLAHRVRDLSLAEAGRHQIRLAEHEMPGLMALREEFGHAQPLRGARIAGSLHMTVQTAVLIETLTALGAQVRWASCNIFSTQDEAAAAVVVGRPETGGTAEDPRGVSVFAWKGETLPEYWECTDEILRWIDDETGQDVGPTLILDDGGDATMLVHEGVVAERRGAVESDPVPGDRGFSHEKLVFLATLRRSLEQDAQRFTRLAASIRGVSEETTTGVHRLAQLAATGDLLFPAINVNDSVTKSKFDNRYGIRHSLPDGLNRATDVLIGGKVAFVVGYGDVGKGAAESLRGQGARVIVSEIDPICALQAAMDGYQVARLADVIGQVDFVITTTGNVAVVTAQDVAAMKNKAVLGNIGHFDNEIDMAGLEALPGVVRTEIKPQVHEWTLPADVAPDGTERTERSVIVLSEGRLLNLGNATGHPSFVMSASFANQVLAQIELHTDAEYLQVAVGGTPDVHRLPKELDEKVARMHLEALGADLTELTKEQAEYIDVDVAGPYKSDHYRY</sequence>
<feature type="binding site" evidence="5 7">
    <location>
        <position position="416"/>
    </location>
    <ligand>
        <name>NAD(+)</name>
        <dbReference type="ChEBI" id="CHEBI:57540"/>
    </ligand>
</feature>
<dbReference type="Proteomes" id="UP000297318">
    <property type="component" value="Unassembled WGS sequence"/>
</dbReference>
<feature type="binding site" evidence="5 7">
    <location>
        <begin position="216"/>
        <end position="218"/>
    </location>
    <ligand>
        <name>NAD(+)</name>
        <dbReference type="ChEBI" id="CHEBI:57540"/>
    </ligand>
</feature>
<proteinExistence type="inferred from homology"/>
<dbReference type="NCBIfam" id="NF004005">
    <property type="entry name" value="PRK05476.2-3"/>
    <property type="match status" value="1"/>
</dbReference>
<evidence type="ECO:0000259" key="10">
    <source>
        <dbReference type="SMART" id="SM00997"/>
    </source>
</evidence>
<evidence type="ECO:0000313" key="12">
    <source>
        <dbReference type="Proteomes" id="UP000297318"/>
    </source>
</evidence>
<dbReference type="InterPro" id="IPR000043">
    <property type="entry name" value="Adenosylhomocysteinase-like"/>
</dbReference>
<feature type="binding site" evidence="5 6">
    <location>
        <position position="215"/>
    </location>
    <ligand>
        <name>substrate</name>
    </ligand>
</feature>
<feature type="binding site" evidence="5">
    <location>
        <begin position="279"/>
        <end position="284"/>
    </location>
    <ligand>
        <name>NAD(+)</name>
        <dbReference type="ChEBI" id="CHEBI:57540"/>
    </ligand>
</feature>
<evidence type="ECO:0000313" key="11">
    <source>
        <dbReference type="EMBL" id="TGO04060.1"/>
    </source>
</evidence>
<organism evidence="11 12">
    <name type="scientific">Serinibacter arcticus</name>
    <dbReference type="NCBI Taxonomy" id="1655435"/>
    <lineage>
        <taxon>Bacteria</taxon>
        <taxon>Bacillati</taxon>
        <taxon>Actinomycetota</taxon>
        <taxon>Actinomycetes</taxon>
        <taxon>Micrococcales</taxon>
        <taxon>Beutenbergiaceae</taxon>
        <taxon>Serinibacter</taxon>
    </lineage>
</organism>
<dbReference type="SUPFAM" id="SSF52283">
    <property type="entry name" value="Formate/glycerate dehydrogenase catalytic domain-like"/>
    <property type="match status" value="1"/>
</dbReference>
<evidence type="ECO:0000256" key="1">
    <source>
        <dbReference type="ARBA" id="ARBA00007122"/>
    </source>
</evidence>
<keyword evidence="3 5" id="KW-0378">Hydrolase</keyword>
<keyword evidence="4 5" id="KW-0520">NAD</keyword>
<evidence type="ECO:0000256" key="3">
    <source>
        <dbReference type="ARBA" id="ARBA00022801"/>
    </source>
</evidence>
<dbReference type="SUPFAM" id="SSF51735">
    <property type="entry name" value="NAD(P)-binding Rossmann-fold domains"/>
    <property type="match status" value="1"/>
</dbReference>
<dbReference type="CDD" id="cd00401">
    <property type="entry name" value="SAHH"/>
    <property type="match status" value="1"/>
</dbReference>
<dbReference type="InterPro" id="IPR020082">
    <property type="entry name" value="S-Ado-L-homoCys_hydrolase_CS"/>
</dbReference>
<feature type="binding site" evidence="5">
    <location>
        <position position="250"/>
    </location>
    <ligand>
        <name>NAD(+)</name>
        <dbReference type="ChEBI" id="CHEBI:57540"/>
    </ligand>
</feature>
<feature type="domain" description="S-adenosyl-L-homocysteine hydrolase NAD binding" evidence="10">
    <location>
        <begin position="250"/>
        <end position="422"/>
    </location>
</feature>
<dbReference type="SMART" id="SM00996">
    <property type="entry name" value="AdoHcyase"/>
    <property type="match status" value="1"/>
</dbReference>
<dbReference type="EC" id="3.13.2.1" evidence="5"/>